<feature type="repeat" description="PPR" evidence="2">
    <location>
        <begin position="395"/>
        <end position="429"/>
    </location>
</feature>
<reference evidence="3 4" key="1">
    <citation type="submission" date="2016-03" db="EMBL/GenBank/DDBJ databases">
        <title>Comparative genomics of the ectomycorrhizal sister species Rhizopogon vinicolor and Rhizopogon vesiculosus (Basidiomycota: Boletales) reveals a divergence of the mating type B locus.</title>
        <authorList>
            <person name="Mujic A.B."/>
            <person name="Kuo A."/>
            <person name="Tritt A."/>
            <person name="Lipzen A."/>
            <person name="Chen C."/>
            <person name="Johnson J."/>
            <person name="Sharma A."/>
            <person name="Barry K."/>
            <person name="Grigoriev I.V."/>
            <person name="Spatafora J.W."/>
        </authorList>
    </citation>
    <scope>NUCLEOTIDE SEQUENCE [LARGE SCALE GENOMIC DNA]</scope>
    <source>
        <strain evidence="3 4">AM-OR11-056</strain>
    </source>
</reference>
<feature type="repeat" description="PPR" evidence="2">
    <location>
        <begin position="507"/>
        <end position="541"/>
    </location>
</feature>
<evidence type="ECO:0008006" key="5">
    <source>
        <dbReference type="Google" id="ProtNLM"/>
    </source>
</evidence>
<dbReference type="Pfam" id="PF01535">
    <property type="entry name" value="PPR"/>
    <property type="match status" value="1"/>
</dbReference>
<dbReference type="AlphaFoldDB" id="A0A1J8Q5B0"/>
<keyword evidence="4" id="KW-1185">Reference proteome</keyword>
<sequence length="755" mass="84612">MLRHATTKSRRTTAVLDFLAPAVFGYRLGSSKVQSQPTGTKPSTRRDAQKLAEFPVSVRTQNPAILCQNIKQRISLLSQPSVAAVSDPDINFFGEKVVELRLALKAGDVARVGELWSQLEDRKLLRLLGKELRGLAERAARLCPTDNTEPWDPDERRVIEGMAIAAAYVGAANALTACMIKHIKRGDSHAALDLYRRFLVHSSNQTASEPLPSTLGEDVEDANGLALNILGDQLSYQPNFSLVLAAIAAHALKDSFEGALTIILENPVRINQSAQKEFLSSFDDILFREKVLSYVRRLDIARLVSRHHSLGIHITNLADNQDLPQIEKLYRDILDGLHGSEPYLAAHDSQKSSQRPVVVQEINWAAFLTGFLQCHRRDLAENLWNDMLKCGIQPGVITWTALLDGFDSMGEADAASVSWNNMISQGIQPGILTYRAVISTLFNARRPDDAIEKFAKFKQELVKGSLPDTEDALPVYNTVLHGLLTNGRPGDADALLENLRQDDPKPDIVSYNIFLRHHGRRGEFRAVSVLLERLREDGLTGDAFTFSSVLSALLKVGRTDATDLILSLMKKQNVEPNVAFFSAIIDHQLREHTEEGLRAAMELLQKMETNPNAQPNDVTYTGILASLHRWVSPNTVLAEECEKYVLKKMKERNIQPNRVTYHILIKACLENPEPEGLRRALGYYREMANRKVSMNYDTWYVLLHGLISREEWAVGDEMVEELLRYIKPVGALESLVGRIQRRTAWRIKLGPKAYI</sequence>
<evidence type="ECO:0000313" key="3">
    <source>
        <dbReference type="EMBL" id="OJA16221.1"/>
    </source>
</evidence>
<dbReference type="InterPro" id="IPR050872">
    <property type="entry name" value="PPR_P_subfamily"/>
</dbReference>
<dbReference type="InterPro" id="IPR002885">
    <property type="entry name" value="PPR_rpt"/>
</dbReference>
<feature type="repeat" description="PPR" evidence="2">
    <location>
        <begin position="542"/>
        <end position="576"/>
    </location>
</feature>
<feature type="repeat" description="PPR" evidence="2">
    <location>
        <begin position="472"/>
        <end position="506"/>
    </location>
</feature>
<proteinExistence type="inferred from homology"/>
<dbReference type="Proteomes" id="UP000183567">
    <property type="component" value="Unassembled WGS sequence"/>
</dbReference>
<dbReference type="InterPro" id="IPR011990">
    <property type="entry name" value="TPR-like_helical_dom_sf"/>
</dbReference>
<dbReference type="PANTHER" id="PTHR46128">
    <property type="entry name" value="MITOCHONDRIAL GROUP I INTRON SPLICING FACTOR CCM1"/>
    <property type="match status" value="1"/>
</dbReference>
<dbReference type="NCBIfam" id="TIGR00756">
    <property type="entry name" value="PPR"/>
    <property type="match status" value="1"/>
</dbReference>
<evidence type="ECO:0000256" key="2">
    <source>
        <dbReference type="PROSITE-ProRule" id="PRU00708"/>
    </source>
</evidence>
<dbReference type="STRING" id="180088.A0A1J8Q5B0"/>
<dbReference type="PROSITE" id="PS51375">
    <property type="entry name" value="PPR"/>
    <property type="match status" value="5"/>
</dbReference>
<comment type="caution">
    <text evidence="3">The sequence shown here is derived from an EMBL/GenBank/DDBJ whole genome shotgun (WGS) entry which is preliminary data.</text>
</comment>
<evidence type="ECO:0000313" key="4">
    <source>
        <dbReference type="Proteomes" id="UP000183567"/>
    </source>
</evidence>
<feature type="repeat" description="PPR" evidence="2">
    <location>
        <begin position="360"/>
        <end position="394"/>
    </location>
</feature>
<organism evidence="3 4">
    <name type="scientific">Rhizopogon vesiculosus</name>
    <dbReference type="NCBI Taxonomy" id="180088"/>
    <lineage>
        <taxon>Eukaryota</taxon>
        <taxon>Fungi</taxon>
        <taxon>Dikarya</taxon>
        <taxon>Basidiomycota</taxon>
        <taxon>Agaricomycotina</taxon>
        <taxon>Agaricomycetes</taxon>
        <taxon>Agaricomycetidae</taxon>
        <taxon>Boletales</taxon>
        <taxon>Suillineae</taxon>
        <taxon>Rhizopogonaceae</taxon>
        <taxon>Rhizopogon</taxon>
    </lineage>
</organism>
<dbReference type="Gene3D" id="1.25.40.10">
    <property type="entry name" value="Tetratricopeptide repeat domain"/>
    <property type="match status" value="3"/>
</dbReference>
<dbReference type="EMBL" id="LVVM01002679">
    <property type="protein sequence ID" value="OJA16221.1"/>
    <property type="molecule type" value="Genomic_DNA"/>
</dbReference>
<protein>
    <recommendedName>
        <fullName evidence="5">Pentacotripeptide-repeat region of PRORP domain-containing protein</fullName>
    </recommendedName>
</protein>
<name>A0A1J8Q5B0_9AGAM</name>
<accession>A0A1J8Q5B0</accession>
<dbReference type="PANTHER" id="PTHR46128:SF329">
    <property type="entry name" value="MITOCHONDRIAL GROUP I INTRON SPLICING FACTOR DMR1"/>
    <property type="match status" value="1"/>
</dbReference>
<dbReference type="OrthoDB" id="185373at2759"/>
<comment type="similarity">
    <text evidence="1">Belongs to the PPR family. P subfamily.</text>
</comment>
<evidence type="ECO:0000256" key="1">
    <source>
        <dbReference type="ARBA" id="ARBA00007626"/>
    </source>
</evidence>
<gene>
    <name evidence="3" type="ORF">AZE42_00103</name>
</gene>
<dbReference type="Pfam" id="PF13812">
    <property type="entry name" value="PPR_3"/>
    <property type="match status" value="3"/>
</dbReference>